<dbReference type="GeneID" id="81597513"/>
<protein>
    <recommendedName>
        <fullName evidence="6">Xylanolytic transcriptional activator regulatory domain-containing protein</fullName>
    </recommendedName>
</protein>
<feature type="region of interest" description="Disordered" evidence="5">
    <location>
        <begin position="134"/>
        <end position="166"/>
    </location>
</feature>
<dbReference type="CDD" id="cd12148">
    <property type="entry name" value="fungal_TF_MHR"/>
    <property type="match status" value="1"/>
</dbReference>
<evidence type="ECO:0000256" key="3">
    <source>
        <dbReference type="ARBA" id="ARBA00023163"/>
    </source>
</evidence>
<accession>A0AAD6C953</accession>
<evidence type="ECO:0000259" key="6">
    <source>
        <dbReference type="Pfam" id="PF04082"/>
    </source>
</evidence>
<dbReference type="Pfam" id="PF04082">
    <property type="entry name" value="Fungal_trans"/>
    <property type="match status" value="1"/>
</dbReference>
<dbReference type="RefSeq" id="XP_056767997.1">
    <property type="nucleotide sequence ID" value="XM_056907270.1"/>
</dbReference>
<dbReference type="PANTHER" id="PTHR31001:SF85">
    <property type="entry name" value="ZN(II)2CYS6 TRANSCRIPTION FACTOR (EUROFUNG)"/>
    <property type="match status" value="1"/>
</dbReference>
<dbReference type="EMBL" id="JAPVEA010000004">
    <property type="protein sequence ID" value="KAJ5455624.1"/>
    <property type="molecule type" value="Genomic_DNA"/>
</dbReference>
<comment type="subcellular location">
    <subcellularLocation>
        <location evidence="1">Nucleus</location>
    </subcellularLocation>
</comment>
<dbReference type="GO" id="GO:0003677">
    <property type="term" value="F:DNA binding"/>
    <property type="evidence" value="ECO:0007669"/>
    <property type="project" value="InterPro"/>
</dbReference>
<keyword evidence="8" id="KW-1185">Reference proteome</keyword>
<dbReference type="PROSITE" id="PS51257">
    <property type="entry name" value="PROKAR_LIPOPROTEIN"/>
    <property type="match status" value="1"/>
</dbReference>
<feature type="domain" description="Xylanolytic transcriptional activator regulatory" evidence="6">
    <location>
        <begin position="6"/>
        <end position="160"/>
    </location>
</feature>
<organism evidence="7 8">
    <name type="scientific">Penicillium daleae</name>
    <dbReference type="NCBI Taxonomy" id="63821"/>
    <lineage>
        <taxon>Eukaryota</taxon>
        <taxon>Fungi</taxon>
        <taxon>Dikarya</taxon>
        <taxon>Ascomycota</taxon>
        <taxon>Pezizomycotina</taxon>
        <taxon>Eurotiomycetes</taxon>
        <taxon>Eurotiomycetidae</taxon>
        <taxon>Eurotiales</taxon>
        <taxon>Aspergillaceae</taxon>
        <taxon>Penicillium</taxon>
    </lineage>
</organism>
<evidence type="ECO:0000256" key="5">
    <source>
        <dbReference type="SAM" id="MobiDB-lite"/>
    </source>
</evidence>
<evidence type="ECO:0000256" key="4">
    <source>
        <dbReference type="ARBA" id="ARBA00023242"/>
    </source>
</evidence>
<dbReference type="GO" id="GO:0008270">
    <property type="term" value="F:zinc ion binding"/>
    <property type="evidence" value="ECO:0007669"/>
    <property type="project" value="InterPro"/>
</dbReference>
<dbReference type="InterPro" id="IPR050613">
    <property type="entry name" value="Sec_Metabolite_Reg"/>
</dbReference>
<gene>
    <name evidence="7" type="ORF">N7458_003888</name>
</gene>
<reference evidence="7" key="1">
    <citation type="submission" date="2022-12" db="EMBL/GenBank/DDBJ databases">
        <authorList>
            <person name="Petersen C."/>
        </authorList>
    </citation>
    <scope>NUCLEOTIDE SEQUENCE</scope>
    <source>
        <strain evidence="7">IBT 16125</strain>
    </source>
</reference>
<proteinExistence type="predicted"/>
<dbReference type="Proteomes" id="UP001213681">
    <property type="component" value="Unassembled WGS sequence"/>
</dbReference>
<keyword evidence="4" id="KW-0539">Nucleus</keyword>
<dbReference type="PANTHER" id="PTHR31001">
    <property type="entry name" value="UNCHARACTERIZED TRANSCRIPTIONAL REGULATORY PROTEIN"/>
    <property type="match status" value="1"/>
</dbReference>
<dbReference type="AlphaFoldDB" id="A0AAD6C953"/>
<keyword evidence="2" id="KW-0805">Transcription regulation</keyword>
<reference evidence="7" key="2">
    <citation type="journal article" date="2023" name="IMA Fungus">
        <title>Comparative genomic study of the Penicillium genus elucidates a diverse pangenome and 15 lateral gene transfer events.</title>
        <authorList>
            <person name="Petersen C."/>
            <person name="Sorensen T."/>
            <person name="Nielsen M.R."/>
            <person name="Sondergaard T.E."/>
            <person name="Sorensen J.L."/>
            <person name="Fitzpatrick D.A."/>
            <person name="Frisvad J.C."/>
            <person name="Nielsen K.L."/>
        </authorList>
    </citation>
    <scope>NUCLEOTIDE SEQUENCE</scope>
    <source>
        <strain evidence="7">IBT 16125</strain>
    </source>
</reference>
<name>A0AAD6C953_9EURO</name>
<evidence type="ECO:0000256" key="2">
    <source>
        <dbReference type="ARBA" id="ARBA00023015"/>
    </source>
</evidence>
<evidence type="ECO:0000313" key="8">
    <source>
        <dbReference type="Proteomes" id="UP001213681"/>
    </source>
</evidence>
<evidence type="ECO:0000313" key="7">
    <source>
        <dbReference type="EMBL" id="KAJ5455624.1"/>
    </source>
</evidence>
<dbReference type="GO" id="GO:0006351">
    <property type="term" value="P:DNA-templated transcription"/>
    <property type="evidence" value="ECO:0007669"/>
    <property type="project" value="InterPro"/>
</dbReference>
<comment type="caution">
    <text evidence="7">The sequence shown here is derived from an EMBL/GenBank/DDBJ whole genome shotgun (WGS) entry which is preliminary data.</text>
</comment>
<dbReference type="GO" id="GO:0005634">
    <property type="term" value="C:nucleus"/>
    <property type="evidence" value="ECO:0007669"/>
    <property type="project" value="UniProtKB-SubCell"/>
</dbReference>
<keyword evidence="3" id="KW-0804">Transcription</keyword>
<dbReference type="InterPro" id="IPR007219">
    <property type="entry name" value="XnlR_reg_dom"/>
</dbReference>
<evidence type="ECO:0000256" key="1">
    <source>
        <dbReference type="ARBA" id="ARBA00004123"/>
    </source>
</evidence>
<sequence>MSAKSPSSLNGSEYALVHAIYFSSMACMSDKEVNELFDMTKETAMDIYRLSTEEALTKAVLLNMDEDLLALQALVLFLSVSHLTGKANTAWKLTGIARRSSVFSQTDQAPFQIEIRNRIWWQLWYLDHRATKDFRQRDGSDSPSTFKLPSNVDDSDLDPNSRHPVTSRIGWSEQTFALVRYQIAQTRQRLNEDISMIQKKEIIRDCEKRLHDRYLQFCTDEHSPIQWLTRHVAHVLTMEMWFELYSADTIAITFNGLEDNSQHEQGFQDHLFLNAIDIVDTTSRLETEHLSRQWAWLLRGYQQFRPLVFLLNELQYREPCAAVAHAWKVVESALSRWPDSSRNSANGRLMDNLKNKADEIQLRLSQRSRNG</sequence>